<sequence length="33" mass="3853">MLPKNSQGKVLQTMLVMLNQALEERLERVNRLV</sequence>
<proteinExistence type="predicted"/>
<organism evidence="1 2">
    <name type="scientific">Gulo gulo</name>
    <name type="common">Wolverine</name>
    <name type="synonym">Gluton</name>
    <dbReference type="NCBI Taxonomy" id="48420"/>
    <lineage>
        <taxon>Eukaryota</taxon>
        <taxon>Metazoa</taxon>
        <taxon>Chordata</taxon>
        <taxon>Craniata</taxon>
        <taxon>Vertebrata</taxon>
        <taxon>Euteleostomi</taxon>
        <taxon>Mammalia</taxon>
        <taxon>Eutheria</taxon>
        <taxon>Laurasiatheria</taxon>
        <taxon>Carnivora</taxon>
        <taxon>Caniformia</taxon>
        <taxon>Musteloidea</taxon>
        <taxon>Mustelidae</taxon>
        <taxon>Guloninae</taxon>
        <taxon>Gulo</taxon>
    </lineage>
</organism>
<protein>
    <submittedName>
        <fullName evidence="1">Uncharacterized protein</fullName>
    </submittedName>
</protein>
<keyword evidence="2" id="KW-1185">Reference proteome</keyword>
<evidence type="ECO:0000313" key="2">
    <source>
        <dbReference type="Proteomes" id="UP000269945"/>
    </source>
</evidence>
<name>A0A9X9MAI8_GULGU</name>
<dbReference type="AlphaFoldDB" id="A0A9X9MAI8"/>
<evidence type="ECO:0000313" key="1">
    <source>
        <dbReference type="EMBL" id="VCX40684.1"/>
    </source>
</evidence>
<reference evidence="1 2" key="1">
    <citation type="submission" date="2018-10" db="EMBL/GenBank/DDBJ databases">
        <authorList>
            <person name="Ekblom R."/>
            <person name="Jareborg N."/>
        </authorList>
    </citation>
    <scope>NUCLEOTIDE SEQUENCE [LARGE SCALE GENOMIC DNA]</scope>
    <source>
        <tissue evidence="1">Muscle</tissue>
    </source>
</reference>
<accession>A0A9X9MAI8</accession>
<gene>
    <name evidence="1" type="ORF">BN2614_LOCUS1</name>
</gene>
<dbReference type="EMBL" id="CYRY02045313">
    <property type="protein sequence ID" value="VCX40684.1"/>
    <property type="molecule type" value="Genomic_DNA"/>
</dbReference>
<dbReference type="Proteomes" id="UP000269945">
    <property type="component" value="Unassembled WGS sequence"/>
</dbReference>
<comment type="caution">
    <text evidence="1">The sequence shown here is derived from an EMBL/GenBank/DDBJ whole genome shotgun (WGS) entry which is preliminary data.</text>
</comment>